<dbReference type="InterPro" id="IPR001932">
    <property type="entry name" value="PPM-type_phosphatase-like_dom"/>
</dbReference>
<dbReference type="AlphaFoldDB" id="A0A4Q2L0C8"/>
<keyword evidence="1" id="KW-0812">Transmembrane</keyword>
<feature type="transmembrane region" description="Helical" evidence="1">
    <location>
        <begin position="313"/>
        <end position="334"/>
    </location>
</feature>
<sequence>MATVKASAAVSHVGRIRANNQDSGYAGRQLFLVADGMGGHAGGDVASAIATRRIAEADADYNGITDAASELQSALISANRQLAETVAEHSELTGMGTTVSALLLHGDRVVIAHIGDSRIYLLRSGELSQISTDHTFVQRLVDAGRITAEEAMVHPRRSVLMRVLGDVEASPEIDTMLLDTRAGDRWMLCSDGLSGVVSFDDIHELMSAEAGAKQVADRLVKASLDGGAPDNVTVVVIDIGEPPAPATPPLVVGSAAAPLAFGAPEPVRARGIRLTPFRPHPVQETHFEPDSADYFDEIIEEDARRRRRRRWMWGFWIVLLIGAIFTTFALGYQWTQTRYYVGESNGRVAIFQGIQQDLGPISLHELHTETGLDVADLRTYDQQRVEQTISAGSFSEAYRIVQRLEDSLD</sequence>
<proteinExistence type="predicted"/>
<dbReference type="SUPFAM" id="SSF81606">
    <property type="entry name" value="PP2C-like"/>
    <property type="match status" value="1"/>
</dbReference>
<dbReference type="SMART" id="SM00331">
    <property type="entry name" value="PP2C_SIG"/>
    <property type="match status" value="1"/>
</dbReference>
<dbReference type="InterPro" id="IPR015655">
    <property type="entry name" value="PP2C"/>
</dbReference>
<comment type="caution">
    <text evidence="3">The sequence shown here is derived from an EMBL/GenBank/DDBJ whole genome shotgun (WGS) entry which is preliminary data.</text>
</comment>
<evidence type="ECO:0000259" key="2">
    <source>
        <dbReference type="PROSITE" id="PS51746"/>
    </source>
</evidence>
<accession>A0A4Q2L0C8</accession>
<evidence type="ECO:0000313" key="3">
    <source>
        <dbReference type="EMBL" id="RXZ71455.1"/>
    </source>
</evidence>
<dbReference type="SMART" id="SM00332">
    <property type="entry name" value="PP2Cc"/>
    <property type="match status" value="1"/>
</dbReference>
<dbReference type="RefSeq" id="WP_129520365.1">
    <property type="nucleotide sequence ID" value="NZ_SDPN01000011.1"/>
</dbReference>
<dbReference type="OrthoDB" id="9801841at2"/>
<dbReference type="PANTHER" id="PTHR47992">
    <property type="entry name" value="PROTEIN PHOSPHATASE"/>
    <property type="match status" value="1"/>
</dbReference>
<keyword evidence="4" id="KW-1185">Reference proteome</keyword>
<dbReference type="Gene3D" id="3.60.40.10">
    <property type="entry name" value="PPM-type phosphatase domain"/>
    <property type="match status" value="1"/>
</dbReference>
<evidence type="ECO:0000313" key="4">
    <source>
        <dbReference type="Proteomes" id="UP000293865"/>
    </source>
</evidence>
<keyword evidence="1" id="KW-0472">Membrane</keyword>
<dbReference type="Pfam" id="PF13672">
    <property type="entry name" value="PP2C_2"/>
    <property type="match status" value="1"/>
</dbReference>
<dbReference type="Proteomes" id="UP000293865">
    <property type="component" value="Unassembled WGS sequence"/>
</dbReference>
<name>A0A4Q2L0C8_9MICO</name>
<dbReference type="EMBL" id="SDPN01000011">
    <property type="protein sequence ID" value="RXZ71455.1"/>
    <property type="molecule type" value="Genomic_DNA"/>
</dbReference>
<protein>
    <submittedName>
        <fullName evidence="3">Serine/threonine-protein phosphatase</fullName>
    </submittedName>
</protein>
<dbReference type="PROSITE" id="PS51746">
    <property type="entry name" value="PPM_2"/>
    <property type="match status" value="1"/>
</dbReference>
<dbReference type="CDD" id="cd00143">
    <property type="entry name" value="PP2Cc"/>
    <property type="match status" value="1"/>
</dbReference>
<organism evidence="3 4">
    <name type="scientific">Agromyces albus</name>
    <dbReference type="NCBI Taxonomy" id="205332"/>
    <lineage>
        <taxon>Bacteria</taxon>
        <taxon>Bacillati</taxon>
        <taxon>Actinomycetota</taxon>
        <taxon>Actinomycetes</taxon>
        <taxon>Micrococcales</taxon>
        <taxon>Microbacteriaceae</taxon>
        <taxon>Agromyces</taxon>
    </lineage>
</organism>
<keyword evidence="1" id="KW-1133">Transmembrane helix</keyword>
<reference evidence="3 4" key="1">
    <citation type="submission" date="2019-01" db="EMBL/GenBank/DDBJ databases">
        <title>Agromyces.</title>
        <authorList>
            <person name="Li J."/>
        </authorList>
    </citation>
    <scope>NUCLEOTIDE SEQUENCE [LARGE SCALE GENOMIC DNA]</scope>
    <source>
        <strain evidence="3 4">DSM 15934</strain>
    </source>
</reference>
<evidence type="ECO:0000256" key="1">
    <source>
        <dbReference type="SAM" id="Phobius"/>
    </source>
</evidence>
<feature type="domain" description="PPM-type phosphatase" evidence="2">
    <location>
        <begin position="6"/>
        <end position="239"/>
    </location>
</feature>
<dbReference type="GO" id="GO:0004722">
    <property type="term" value="F:protein serine/threonine phosphatase activity"/>
    <property type="evidence" value="ECO:0007669"/>
    <property type="project" value="InterPro"/>
</dbReference>
<dbReference type="InterPro" id="IPR036457">
    <property type="entry name" value="PPM-type-like_dom_sf"/>
</dbReference>
<gene>
    <name evidence="3" type="ORF">ESP51_07950</name>
</gene>